<evidence type="ECO:0000256" key="1">
    <source>
        <dbReference type="ARBA" id="ARBA00006767"/>
    </source>
</evidence>
<dbReference type="PANTHER" id="PTHR10724:SF7">
    <property type="entry name" value="SMALL RIBOSOMAL SUBUNIT PROTEIN BS1C"/>
    <property type="match status" value="1"/>
</dbReference>
<dbReference type="GO" id="GO:0006412">
    <property type="term" value="P:translation"/>
    <property type="evidence" value="ECO:0007669"/>
    <property type="project" value="TreeGrafter"/>
</dbReference>
<dbReference type="EMBL" id="AQFT01000023">
    <property type="protein sequence ID" value="EMZ36528.1"/>
    <property type="molecule type" value="Genomic_DNA"/>
</dbReference>
<gene>
    <name evidence="5" type="ORF">C823_00896</name>
</gene>
<evidence type="ECO:0000313" key="6">
    <source>
        <dbReference type="Proteomes" id="UP000012589"/>
    </source>
</evidence>
<dbReference type="Proteomes" id="UP000012589">
    <property type="component" value="Unassembled WGS sequence"/>
</dbReference>
<evidence type="ECO:0000256" key="3">
    <source>
        <dbReference type="ARBA" id="ARBA00023274"/>
    </source>
</evidence>
<organism evidence="5 6">
    <name type="scientific">Eubacterium plexicaudatum ASF492</name>
    <dbReference type="NCBI Taxonomy" id="1235802"/>
    <lineage>
        <taxon>Bacteria</taxon>
        <taxon>Bacillati</taxon>
        <taxon>Bacillota</taxon>
        <taxon>Clostridia</taxon>
        <taxon>Eubacteriales</taxon>
        <taxon>Eubacteriaceae</taxon>
        <taxon>Eubacterium</taxon>
    </lineage>
</organism>
<dbReference type="SUPFAM" id="SSF50249">
    <property type="entry name" value="Nucleic acid-binding proteins"/>
    <property type="match status" value="3"/>
</dbReference>
<keyword evidence="3" id="KW-0687">Ribonucleoprotein</keyword>
<accession>N2BDK4</accession>
<dbReference type="CDD" id="cd04465">
    <property type="entry name" value="S1_RPS1_repeat_ec2_hs2"/>
    <property type="match status" value="1"/>
</dbReference>
<dbReference type="HOGENOM" id="CLU_015805_4_2_9"/>
<dbReference type="InterPro" id="IPR050437">
    <property type="entry name" value="Ribos_protein_bS1-like"/>
</dbReference>
<sequence>MEEHMETMEDYKAELEASFRRISEGDIVTATVIAVSEEEATLDLKYYAPGIIKATDLSDDPDYSILQNLHPGDEIQATVICTDDGDGNIVLSKKEANRMLGWEKLKTAMEQETILTVSVKEAVNAGVVTYAEGLRAFIPASQLSLDYVEDPSVFIGKDLEVRVITVDAQKEKLVLSAKSVLKERAEEERNHRISMLVPGTVVEGTVESLTNYGAFVNIGNGLTGLVHVSQICERRIRKPSEVLKVGQNVRAKILNTNDNRIALSIRALEEITESDADESAQAAEYHSNESASTSLGDLIAKLHLK</sequence>
<dbReference type="PATRIC" id="fig|1235802.3.peg.961"/>
<dbReference type="Pfam" id="PF00575">
    <property type="entry name" value="S1"/>
    <property type="match status" value="3"/>
</dbReference>
<name>N2BDK4_9FIRM</name>
<dbReference type="GO" id="GO:0003735">
    <property type="term" value="F:structural constituent of ribosome"/>
    <property type="evidence" value="ECO:0007669"/>
    <property type="project" value="TreeGrafter"/>
</dbReference>
<feature type="domain" description="S1 motif" evidence="4">
    <location>
        <begin position="199"/>
        <end position="266"/>
    </location>
</feature>
<evidence type="ECO:0000256" key="2">
    <source>
        <dbReference type="ARBA" id="ARBA00022980"/>
    </source>
</evidence>
<dbReference type="PROSITE" id="PS50126">
    <property type="entry name" value="S1"/>
    <property type="match status" value="3"/>
</dbReference>
<keyword evidence="2" id="KW-0689">Ribosomal protein</keyword>
<dbReference type="InterPro" id="IPR035104">
    <property type="entry name" value="Ribosomal_protein_S1-like"/>
</dbReference>
<feature type="domain" description="S1 motif" evidence="4">
    <location>
        <begin position="112"/>
        <end position="178"/>
    </location>
</feature>
<dbReference type="CDD" id="cd05687">
    <property type="entry name" value="S1_RPS1_repeat_ec1_hs1"/>
    <property type="match status" value="1"/>
</dbReference>
<proteinExistence type="inferred from homology"/>
<evidence type="ECO:0000313" key="5">
    <source>
        <dbReference type="EMBL" id="EMZ36528.1"/>
    </source>
</evidence>
<dbReference type="SMART" id="SM00316">
    <property type="entry name" value="S1"/>
    <property type="match status" value="3"/>
</dbReference>
<comment type="similarity">
    <text evidence="1">Belongs to the bacterial ribosomal protein bS1 family.</text>
</comment>
<evidence type="ECO:0000259" key="4">
    <source>
        <dbReference type="PROSITE" id="PS50126"/>
    </source>
</evidence>
<dbReference type="GO" id="GO:0022627">
    <property type="term" value="C:cytosolic small ribosomal subunit"/>
    <property type="evidence" value="ECO:0007669"/>
    <property type="project" value="TreeGrafter"/>
</dbReference>
<comment type="caution">
    <text evidence="5">The sequence shown here is derived from an EMBL/GenBank/DDBJ whole genome shotgun (WGS) entry which is preliminary data.</text>
</comment>
<feature type="domain" description="S1 motif" evidence="4">
    <location>
        <begin position="25"/>
        <end position="94"/>
    </location>
</feature>
<dbReference type="InterPro" id="IPR003029">
    <property type="entry name" value="S1_domain"/>
</dbReference>
<dbReference type="eggNOG" id="COG0539">
    <property type="taxonomic scope" value="Bacteria"/>
</dbReference>
<dbReference type="PANTHER" id="PTHR10724">
    <property type="entry name" value="30S RIBOSOMAL PROTEIN S1"/>
    <property type="match status" value="1"/>
</dbReference>
<keyword evidence="6" id="KW-1185">Reference proteome</keyword>
<dbReference type="STRING" id="1235802.C823_00896"/>
<reference evidence="5 6" key="1">
    <citation type="journal article" date="2014" name="Genome Announc.">
        <title>Draft genome sequences of the altered schaedler flora, a defined bacterial community from gnotobiotic mice.</title>
        <authorList>
            <person name="Wannemuehler M.J."/>
            <person name="Overstreet A.M."/>
            <person name="Ward D.V."/>
            <person name="Phillips G.J."/>
        </authorList>
    </citation>
    <scope>NUCLEOTIDE SEQUENCE [LARGE SCALE GENOMIC DNA]</scope>
    <source>
        <strain evidence="5 6">ASF492</strain>
    </source>
</reference>
<dbReference type="PRINTS" id="PR00681">
    <property type="entry name" value="RIBOSOMALS1"/>
</dbReference>
<dbReference type="InterPro" id="IPR012340">
    <property type="entry name" value="NA-bd_OB-fold"/>
</dbReference>
<dbReference type="FunFam" id="2.40.50.140:FF:000051">
    <property type="entry name" value="RNA-binding transcriptional accessory protein"/>
    <property type="match status" value="1"/>
</dbReference>
<protein>
    <recommendedName>
        <fullName evidence="4">S1 motif domain-containing protein</fullName>
    </recommendedName>
</protein>
<dbReference type="Gene3D" id="2.40.50.140">
    <property type="entry name" value="Nucleic acid-binding proteins"/>
    <property type="match status" value="3"/>
</dbReference>
<dbReference type="GO" id="GO:0003729">
    <property type="term" value="F:mRNA binding"/>
    <property type="evidence" value="ECO:0007669"/>
    <property type="project" value="TreeGrafter"/>
</dbReference>
<dbReference type="AlphaFoldDB" id="N2BDK4"/>